<feature type="domain" description="HTH OST-type" evidence="6">
    <location>
        <begin position="7"/>
        <end position="80"/>
    </location>
</feature>
<evidence type="ECO:0000313" key="7">
    <source>
        <dbReference type="Proteomes" id="UP000515180"/>
    </source>
</evidence>
<dbReference type="Gene3D" id="3.30.420.610">
    <property type="entry name" value="LOTUS domain-like"/>
    <property type="match status" value="2"/>
</dbReference>
<dbReference type="OrthoDB" id="341421at2759"/>
<evidence type="ECO:0000259" key="6">
    <source>
        <dbReference type="PROSITE" id="PS51644"/>
    </source>
</evidence>
<dbReference type="InterPro" id="IPR041966">
    <property type="entry name" value="LOTUS-like"/>
</dbReference>
<proteinExistence type="predicted"/>
<keyword evidence="5" id="KW-0175">Coiled coil</keyword>
<dbReference type="InterPro" id="IPR002999">
    <property type="entry name" value="Tudor"/>
</dbReference>
<feature type="domain" description="HTH OST-type" evidence="6">
    <location>
        <begin position="294"/>
        <end position="368"/>
    </location>
</feature>
<comment type="subcellular location">
    <subcellularLocation>
        <location evidence="1">Cytoplasm</location>
    </subcellularLocation>
</comment>
<dbReference type="InterPro" id="IPR025605">
    <property type="entry name" value="OST-HTH/LOTUS_dom"/>
</dbReference>
<evidence type="ECO:0000256" key="5">
    <source>
        <dbReference type="SAM" id="Coils"/>
    </source>
</evidence>
<dbReference type="PROSITE" id="PS51644">
    <property type="entry name" value="HTH_OST"/>
    <property type="match status" value="2"/>
</dbReference>
<evidence type="ECO:0000313" key="8">
    <source>
        <dbReference type="RefSeq" id="XP_024224501.1"/>
    </source>
</evidence>
<sequence>MQVDLQKRENTQTTILALLITRKGGCTLKQLNNDYYELEGEHIPWKDLGYNSLLSFLHSMSKTVQIEHRDSTIIIRGIASEKSKHVSKLIAGQKTQKPSVGRKTHKPNHYFPTTAPNRIRIPAEILSKVLSLVKDKPNGLNKDYILQEIHSRMPFVKITMKEMEEQLQELSHRIFQTNNKVYPNRSKVKNFNNLKGRNDMSHSKSKLPIVTAAGNEDSDDMLDCEDVSEVTHLNRTSKPDYTKSDTKTTSTSSFIKETKYQEMQHSNDIKTKFDDDIMKAKENVLDKKDIEILINERIKFRLEKLIQNHSDGIWCADLPEKYLEEYKVSLNYAELGFNSVREFASQLPEIFHCIQPGDTGDFMLYYAKREIPSNKLTKKHEANNVAQLYDIYESSNEEAVPASVSLDTCKKLIPDNVMSIGDYVGCINVADLEQNEEPFIEVIVVEVFTPSFFWIQLRKKQKTFKMFMDDLHKFYTVQYEQYAIPLLVLEKGLNCACVYNGIWHRGIIKAVKPDFQVTVMFYDYGTLKTYSPDAVYYLHKRFSILPAQAIPCGLINTRPCTGSKWSRSATHHFALRTSDIPLVATIATINKEDNSMMVNLTDTLEDEDVHISDWLVEQKLAEYGKMVCIKKRNFPVCYYLECQERSKRQKFNDIHRVKEKLSKNSGNKIVHNPDSDIGLSHSSNFNEVNSNKEDSYNKLISHQGKSKRSEYFESTNSSKNDFLIEKMHGSVTNPEKKHPRKTGSLYKMLLHLKLKSIDSTKINNDNSDSSNNQICETIANKKCLDSSSVLNQPIEQKSYEKSATSCHNNIEHNNTASDTSSIDLSANDEKNSKTLDNECNILKERTNIPEQYGSVTNPEKKHPRKTESLYKMLLNFKLKSIDSTRINNDNNDNNNNQICETIANKKCLDSSSVLNQPIEQKSYEKSATSCHNNIEHNNTASDTSSIDLSANNRKNSKTLDNECNILKERTNIPEQYGSVTNPEKKHPRKTESLYKMLLNFKLKSIDSTRINNDNNDNNNNQICETIASKKCLDSSSVLNQPIGQKSYEKSVISCHNNMEHNNTTSDTSSIDLSANDEKNSKTLDNECNILKEHTNIPEQYSSVTNPEKKHPRKTESLYKMLLHLKLKSIDSTKINNDNSDSSNNQICETIANKKCLDSSSVLNQPIGQKSYEKSVISCHNNMEHNNTTSDTSSIDLSANDEKNSKTLDNECNILKECNDIPKQYANHFDIQESEDEVYISEAKNFTDAHEVCITKNINWSIILKNALQEKNYITQKNESEISRETSIRKQSNVPLAENCFLNVVYNSSYSALHDKDIHWSSTGNIAKMSNVSPLILENIERRKKRIKDNVIIAISQKILGMLTDEKLYDASRNVKDTQPISSSQKTNNTSVENDTSLIALENYEQNDYICTKTITSKQKLLEKLSSIKDISNDNSSLDSDDLSTLTESTSFHCNIDDNNNNNKCKKYESNTNIHESTSNESWREIDVECSVKTEAISSNTQEFFKPTINNSEVYEKEEISKSANNLEDLTLVSTSSQQSTTTEKSDLIENINCSEESSLNVEVKESVESMNIEIKKSEGSMKKSLLSEETRQTGVVSVEELIQSNTVIETSNIPVNDVNTESNKGEQQLDAYISHAELSNLPKTTFNESAQIKFCDNEFDSHLSTAEINDSNSIEDGNCIETYENTESDTHEVIYSDRISNQEDKMEDLTNKSIKFESHIPVIHSEKNSERNNKYMSDLNYKSQGKPRTLVEMLNNKCKKYANDTNIHECTSNGSWSEIDIECKKYESNTNIHESTLNESRSEIDIECSVKTEAINSNSQEFFKPTINNSEVYEKEEISTFADNLENLALVPTSSQQSTTTEKSDLIKDINCSEESSLNVEVKESVRSMEKSLLSEETRQTEVVSVEELIKSNTVIEKSDIPVFNDVDIECDEKEEQWDVHIPYADLPNLLKSVIDGSTQNKFSDNEFESRLSTAEIKDSNSIEDGNCIKTYTNIEGDTYEVMYSDRISNQEDKMEDLTNKSIKVESHIPVIHSENNSERSNECISNPNYKSQGKARTLIEMLNKAKLLQKDRSYK</sequence>
<name>A0A6P8L784_BOMIM</name>
<dbReference type="SUPFAM" id="SSF63748">
    <property type="entry name" value="Tudor/PWWP/MBT"/>
    <property type="match status" value="1"/>
</dbReference>
<dbReference type="GeneID" id="100741747"/>
<evidence type="ECO:0000256" key="4">
    <source>
        <dbReference type="ARBA" id="ARBA00022871"/>
    </source>
</evidence>
<keyword evidence="2" id="KW-0963">Cytoplasm</keyword>
<dbReference type="GO" id="GO:0030154">
    <property type="term" value="P:cell differentiation"/>
    <property type="evidence" value="ECO:0007669"/>
    <property type="project" value="UniProtKB-ARBA"/>
</dbReference>
<keyword evidence="4" id="KW-0744">Spermatogenesis</keyword>
<evidence type="ECO:0000256" key="2">
    <source>
        <dbReference type="ARBA" id="ARBA00022490"/>
    </source>
</evidence>
<dbReference type="RefSeq" id="XP_033177568.1">
    <property type="nucleotide sequence ID" value="XM_033321677.1"/>
</dbReference>
<dbReference type="RefSeq" id="XP_033177569.1">
    <property type="nucleotide sequence ID" value="XM_033321678.1"/>
</dbReference>
<dbReference type="Pfam" id="PF12872">
    <property type="entry name" value="OST-HTH"/>
    <property type="match status" value="2"/>
</dbReference>
<dbReference type="GO" id="GO:0005737">
    <property type="term" value="C:cytoplasm"/>
    <property type="evidence" value="ECO:0007669"/>
    <property type="project" value="UniProtKB-SubCell"/>
</dbReference>
<protein>
    <submittedName>
        <fullName evidence="8 9">Uncharacterized protein MAL13P1.304 isoform X1</fullName>
    </submittedName>
</protein>
<dbReference type="Proteomes" id="UP000515180">
    <property type="component" value="Unplaced"/>
</dbReference>
<dbReference type="RefSeq" id="XP_024224501.1">
    <property type="nucleotide sequence ID" value="XM_024368733.2"/>
</dbReference>
<feature type="coiled-coil region" evidence="5">
    <location>
        <begin position="153"/>
        <end position="180"/>
    </location>
</feature>
<accession>A0A6P8L784</accession>
<dbReference type="PANTHER" id="PTHR16442:SF1">
    <property type="entry name" value="RING FINGER PROTEIN 17"/>
    <property type="match status" value="1"/>
</dbReference>
<evidence type="ECO:0000256" key="1">
    <source>
        <dbReference type="ARBA" id="ARBA00004496"/>
    </source>
</evidence>
<dbReference type="Gene3D" id="2.30.30.140">
    <property type="match status" value="1"/>
</dbReference>
<gene>
    <name evidence="8 9 10" type="primary">LOC100741747</name>
</gene>
<keyword evidence="7" id="KW-1185">Reference proteome</keyword>
<dbReference type="PANTHER" id="PTHR16442">
    <property type="entry name" value="RING FINGER PROTEIN 17"/>
    <property type="match status" value="1"/>
</dbReference>
<dbReference type="InterPro" id="IPR035437">
    <property type="entry name" value="SNase_OB-fold_sf"/>
</dbReference>
<evidence type="ECO:0000256" key="3">
    <source>
        <dbReference type="ARBA" id="ARBA00022737"/>
    </source>
</evidence>
<evidence type="ECO:0000313" key="9">
    <source>
        <dbReference type="RefSeq" id="XP_033177568.1"/>
    </source>
</evidence>
<dbReference type="Pfam" id="PF00567">
    <property type="entry name" value="TUDOR"/>
    <property type="match status" value="1"/>
</dbReference>
<dbReference type="GO" id="GO:0007283">
    <property type="term" value="P:spermatogenesis"/>
    <property type="evidence" value="ECO:0007669"/>
    <property type="project" value="UniProtKB-KW"/>
</dbReference>
<evidence type="ECO:0000313" key="10">
    <source>
        <dbReference type="RefSeq" id="XP_033177569.1"/>
    </source>
</evidence>
<keyword evidence="4" id="KW-0221">Differentiation</keyword>
<dbReference type="CDD" id="cd09972">
    <property type="entry name" value="LOTUS_TDRD_OSKAR"/>
    <property type="match status" value="1"/>
</dbReference>
<keyword evidence="3" id="KW-0677">Repeat</keyword>
<dbReference type="Gene3D" id="2.40.50.90">
    <property type="match status" value="1"/>
</dbReference>
<reference evidence="8 9" key="1">
    <citation type="submission" date="2025-04" db="UniProtKB">
        <authorList>
            <consortium name="RefSeq"/>
        </authorList>
    </citation>
    <scope>IDENTIFICATION</scope>
</reference>
<organism evidence="7 9">
    <name type="scientific">Bombus impatiens</name>
    <name type="common">Bumblebee</name>
    <dbReference type="NCBI Taxonomy" id="132113"/>
    <lineage>
        <taxon>Eukaryota</taxon>
        <taxon>Metazoa</taxon>
        <taxon>Ecdysozoa</taxon>
        <taxon>Arthropoda</taxon>
        <taxon>Hexapoda</taxon>
        <taxon>Insecta</taxon>
        <taxon>Pterygota</taxon>
        <taxon>Neoptera</taxon>
        <taxon>Endopterygota</taxon>
        <taxon>Hymenoptera</taxon>
        <taxon>Apocrita</taxon>
        <taxon>Aculeata</taxon>
        <taxon>Apoidea</taxon>
        <taxon>Anthophila</taxon>
        <taxon>Apidae</taxon>
        <taxon>Bombus</taxon>
        <taxon>Pyrobombus</taxon>
    </lineage>
</organism>